<dbReference type="PRINTS" id="PR00039">
    <property type="entry name" value="HTHLYSR"/>
</dbReference>
<reference evidence="6" key="1">
    <citation type="submission" date="2022-05" db="EMBL/GenBank/DDBJ databases">
        <title>Novel bacterial taxa in a minimal lignocellulolytic consortium and its capacity to transform plastics disclosed by genome-resolved metagenomics.</title>
        <authorList>
            <person name="Rodriguez C.A.D."/>
            <person name="Diaz-Garcia L."/>
            <person name="Herrera K."/>
            <person name="Tarazona N.A."/>
            <person name="Sproer C."/>
            <person name="Overmann J."/>
            <person name="Jimenez D.J."/>
        </authorList>
    </citation>
    <scope>NUCLEOTIDE SEQUENCE</scope>
    <source>
        <strain evidence="6">MAG5</strain>
    </source>
</reference>
<dbReference type="AlphaFoldDB" id="A0A9J6ZEM9"/>
<dbReference type="Proteomes" id="UP001056756">
    <property type="component" value="Chromosome"/>
</dbReference>
<keyword evidence="3" id="KW-0238">DNA-binding</keyword>
<evidence type="ECO:0000313" key="7">
    <source>
        <dbReference type="Proteomes" id="UP001056756"/>
    </source>
</evidence>
<evidence type="ECO:0000256" key="3">
    <source>
        <dbReference type="ARBA" id="ARBA00023125"/>
    </source>
</evidence>
<evidence type="ECO:0000259" key="5">
    <source>
        <dbReference type="PROSITE" id="PS50931"/>
    </source>
</evidence>
<dbReference type="FunFam" id="1.10.10.10:FF:000001">
    <property type="entry name" value="LysR family transcriptional regulator"/>
    <property type="match status" value="1"/>
</dbReference>
<evidence type="ECO:0000256" key="1">
    <source>
        <dbReference type="ARBA" id="ARBA00009437"/>
    </source>
</evidence>
<dbReference type="GO" id="GO:0000976">
    <property type="term" value="F:transcription cis-regulatory region binding"/>
    <property type="evidence" value="ECO:0007669"/>
    <property type="project" value="TreeGrafter"/>
</dbReference>
<protein>
    <submittedName>
        <fullName evidence="6">LysR family transcriptional regulator</fullName>
    </submittedName>
</protein>
<proteinExistence type="inferred from homology"/>
<feature type="domain" description="HTH lysR-type" evidence="5">
    <location>
        <begin position="1"/>
        <end position="57"/>
    </location>
</feature>
<dbReference type="InterPro" id="IPR036388">
    <property type="entry name" value="WH-like_DNA-bd_sf"/>
</dbReference>
<name>A0A9J6ZEM9_9BACL</name>
<dbReference type="PANTHER" id="PTHR30126:SF39">
    <property type="entry name" value="HTH-TYPE TRANSCRIPTIONAL REGULATOR CYSL"/>
    <property type="match status" value="1"/>
</dbReference>
<dbReference type="SUPFAM" id="SSF46785">
    <property type="entry name" value="Winged helix' DNA-binding domain"/>
    <property type="match status" value="1"/>
</dbReference>
<dbReference type="SUPFAM" id="SSF53850">
    <property type="entry name" value="Periplasmic binding protein-like II"/>
    <property type="match status" value="1"/>
</dbReference>
<gene>
    <name evidence="6" type="ORF">NAG76_22845</name>
</gene>
<dbReference type="PANTHER" id="PTHR30126">
    <property type="entry name" value="HTH-TYPE TRANSCRIPTIONAL REGULATOR"/>
    <property type="match status" value="1"/>
</dbReference>
<keyword evidence="2" id="KW-0805">Transcription regulation</keyword>
<dbReference type="Pfam" id="PF00126">
    <property type="entry name" value="HTH_1"/>
    <property type="match status" value="1"/>
</dbReference>
<dbReference type="Pfam" id="PF03466">
    <property type="entry name" value="LysR_substrate"/>
    <property type="match status" value="1"/>
</dbReference>
<dbReference type="InterPro" id="IPR005119">
    <property type="entry name" value="LysR_subst-bd"/>
</dbReference>
<dbReference type="EMBL" id="CP097899">
    <property type="protein sequence ID" value="URN94618.1"/>
    <property type="molecule type" value="Genomic_DNA"/>
</dbReference>
<organism evidence="6 7">
    <name type="scientific">Candidatus Pristimantibacillus lignocellulolyticus</name>
    <dbReference type="NCBI Taxonomy" id="2994561"/>
    <lineage>
        <taxon>Bacteria</taxon>
        <taxon>Bacillati</taxon>
        <taxon>Bacillota</taxon>
        <taxon>Bacilli</taxon>
        <taxon>Bacillales</taxon>
        <taxon>Paenibacillaceae</taxon>
        <taxon>Candidatus Pristimantibacillus</taxon>
    </lineage>
</organism>
<dbReference type="InterPro" id="IPR036390">
    <property type="entry name" value="WH_DNA-bd_sf"/>
</dbReference>
<evidence type="ECO:0000256" key="2">
    <source>
        <dbReference type="ARBA" id="ARBA00023015"/>
    </source>
</evidence>
<evidence type="ECO:0000313" key="6">
    <source>
        <dbReference type="EMBL" id="URN94618.1"/>
    </source>
</evidence>
<dbReference type="InterPro" id="IPR000847">
    <property type="entry name" value="LysR_HTH_N"/>
</dbReference>
<dbReference type="Gene3D" id="3.40.190.290">
    <property type="match status" value="1"/>
</dbReference>
<dbReference type="KEGG" id="plig:NAG76_22845"/>
<comment type="similarity">
    <text evidence="1">Belongs to the LysR transcriptional regulatory family.</text>
</comment>
<keyword evidence="4" id="KW-0804">Transcription</keyword>
<dbReference type="GO" id="GO:0003700">
    <property type="term" value="F:DNA-binding transcription factor activity"/>
    <property type="evidence" value="ECO:0007669"/>
    <property type="project" value="InterPro"/>
</dbReference>
<evidence type="ECO:0000256" key="4">
    <source>
        <dbReference type="ARBA" id="ARBA00023163"/>
    </source>
</evidence>
<dbReference type="Gene3D" id="1.10.10.10">
    <property type="entry name" value="Winged helix-like DNA-binding domain superfamily/Winged helix DNA-binding domain"/>
    <property type="match status" value="1"/>
</dbReference>
<accession>A0A9J6ZEM9</accession>
<dbReference type="PROSITE" id="PS50931">
    <property type="entry name" value="HTH_LYSR"/>
    <property type="match status" value="1"/>
</dbReference>
<sequence length="285" mass="32779">MDTKHQVFLTIIETGSFSKAAERLYMTQPAISQYVKQLESEIGVTLFDRSTKKLHVTGAGKIVERYVRQLADMHGEMEQAIHDYLHEVKGPLRIGASYSFGEYVLPNILASFLHDYRDVIPKIDIHNTHEIANAIVKQQIDIGIVEGYVDHSQLLLQKIAEDEMVVVAHRPDVYVEEQSWIVRERGSGTREAMNAFLTKFHLKPKVMYEYGSTQLIKGTVMAGIGISYLSKWTVQRELEEGRLFTINEAEFNMVRDFYCIQRKEAVRSKVFEAFSQHLHKCCSYL</sequence>